<dbReference type="GO" id="GO:0005737">
    <property type="term" value="C:cytoplasm"/>
    <property type="evidence" value="ECO:0007669"/>
    <property type="project" value="TreeGrafter"/>
</dbReference>
<feature type="signal peptide" evidence="1">
    <location>
        <begin position="1"/>
        <end position="20"/>
    </location>
</feature>
<proteinExistence type="predicted"/>
<comment type="caution">
    <text evidence="2">The sequence shown here is derived from an EMBL/GenBank/DDBJ whole genome shotgun (WGS) entry which is preliminary data.</text>
</comment>
<evidence type="ECO:0000256" key="1">
    <source>
        <dbReference type="SAM" id="SignalP"/>
    </source>
</evidence>
<accession>A0A8H7ENW0</accession>
<dbReference type="AlphaFoldDB" id="A0A8H7ENW0"/>
<name>A0A8H7ENW0_9FUNG</name>
<protein>
    <recommendedName>
        <fullName evidence="4">DUF1748-domain-containing protein</fullName>
    </recommendedName>
</protein>
<keyword evidence="3" id="KW-1185">Reference proteome</keyword>
<organism evidence="2 3">
    <name type="scientific">Apophysomyces ossiformis</name>
    <dbReference type="NCBI Taxonomy" id="679940"/>
    <lineage>
        <taxon>Eukaryota</taxon>
        <taxon>Fungi</taxon>
        <taxon>Fungi incertae sedis</taxon>
        <taxon>Mucoromycota</taxon>
        <taxon>Mucoromycotina</taxon>
        <taxon>Mucoromycetes</taxon>
        <taxon>Mucorales</taxon>
        <taxon>Mucorineae</taxon>
        <taxon>Mucoraceae</taxon>
        <taxon>Apophysomyces</taxon>
    </lineage>
</organism>
<feature type="chain" id="PRO_5034440088" description="DUF1748-domain-containing protein" evidence="1">
    <location>
        <begin position="21"/>
        <end position="72"/>
    </location>
</feature>
<dbReference type="PANTHER" id="PTHR28075">
    <property type="entry name" value="CHROMOSOME 16, WHOLE GENOME SHOTGUN SEQUENCE"/>
    <property type="match status" value="1"/>
</dbReference>
<dbReference type="PANTHER" id="PTHR28075:SF1">
    <property type="entry name" value="DUF1748-DOMAIN-CONTAINING PROTEIN"/>
    <property type="match status" value="1"/>
</dbReference>
<keyword evidence="1" id="KW-0732">Signal</keyword>
<gene>
    <name evidence="2" type="ORF">EC973_000942</name>
</gene>
<dbReference type="EMBL" id="JABAYA010000118">
    <property type="protein sequence ID" value="KAF7724492.1"/>
    <property type="molecule type" value="Genomic_DNA"/>
</dbReference>
<dbReference type="Pfam" id="PF08520">
    <property type="entry name" value="Mitofissin"/>
    <property type="match status" value="1"/>
</dbReference>
<evidence type="ECO:0000313" key="3">
    <source>
        <dbReference type="Proteomes" id="UP000605846"/>
    </source>
</evidence>
<dbReference type="OrthoDB" id="16824at2759"/>
<evidence type="ECO:0008006" key="4">
    <source>
        <dbReference type="Google" id="ProtNLM"/>
    </source>
</evidence>
<dbReference type="Proteomes" id="UP000605846">
    <property type="component" value="Unassembled WGS sequence"/>
</dbReference>
<sequence>MLSRVLHLAVDAALISTILAGIKRTTGLQPAVKKIENKEIRGYFEKYLAVGEWILDTTIVLMSNSSYFERRR</sequence>
<reference evidence="2" key="1">
    <citation type="submission" date="2020-01" db="EMBL/GenBank/DDBJ databases">
        <title>Genome Sequencing of Three Apophysomyces-Like Fungal Strains Confirms a Novel Fungal Genus in the Mucoromycota with divergent Burkholderia-like Endosymbiotic Bacteria.</title>
        <authorList>
            <person name="Stajich J.E."/>
            <person name="Macias A.M."/>
            <person name="Carter-House D."/>
            <person name="Lovett B."/>
            <person name="Kasson L.R."/>
            <person name="Berry K."/>
            <person name="Grigoriev I."/>
            <person name="Chang Y."/>
            <person name="Spatafora J."/>
            <person name="Kasson M.T."/>
        </authorList>
    </citation>
    <scope>NUCLEOTIDE SEQUENCE</scope>
    <source>
        <strain evidence="2">NRRL A-21654</strain>
    </source>
</reference>
<evidence type="ECO:0000313" key="2">
    <source>
        <dbReference type="EMBL" id="KAF7724492.1"/>
    </source>
</evidence>
<dbReference type="InterPro" id="IPR013726">
    <property type="entry name" value="Mitofissin"/>
</dbReference>